<dbReference type="OrthoDB" id="6413555at2"/>
<dbReference type="SUPFAM" id="SSF53850">
    <property type="entry name" value="Periplasmic binding protein-like II"/>
    <property type="match status" value="1"/>
</dbReference>
<evidence type="ECO:0000256" key="3">
    <source>
        <dbReference type="ARBA" id="ARBA00023125"/>
    </source>
</evidence>
<gene>
    <name evidence="6" type="ORF">CJD50_17040</name>
</gene>
<keyword evidence="2" id="KW-0805">Transcription regulation</keyword>
<evidence type="ECO:0000256" key="2">
    <source>
        <dbReference type="ARBA" id="ARBA00023015"/>
    </source>
</evidence>
<dbReference type="PANTHER" id="PTHR30118:SF14">
    <property type="entry name" value="LYSR FAMILY TRANSCRIPTIONAL REGULATOR"/>
    <property type="match status" value="1"/>
</dbReference>
<keyword evidence="3" id="KW-0238">DNA-binding</keyword>
<dbReference type="Pfam" id="PF03466">
    <property type="entry name" value="LysR_substrate"/>
    <property type="match status" value="1"/>
</dbReference>
<keyword evidence="4" id="KW-0804">Transcription</keyword>
<dbReference type="Gene3D" id="1.10.10.10">
    <property type="entry name" value="Winged helix-like DNA-binding domain superfamily/Winged helix DNA-binding domain"/>
    <property type="match status" value="1"/>
</dbReference>
<dbReference type="Pfam" id="PF00126">
    <property type="entry name" value="HTH_1"/>
    <property type="match status" value="1"/>
</dbReference>
<dbReference type="Proteomes" id="UP000218796">
    <property type="component" value="Unassembled WGS sequence"/>
</dbReference>
<dbReference type="GO" id="GO:0003677">
    <property type="term" value="F:DNA binding"/>
    <property type="evidence" value="ECO:0007669"/>
    <property type="project" value="UniProtKB-KW"/>
</dbReference>
<dbReference type="AlphaFoldDB" id="A0A2A2M974"/>
<reference evidence="6 7" key="1">
    <citation type="submission" date="2017-08" db="EMBL/GenBank/DDBJ databases">
        <title>Draft Genome Sequence of Hafnia alvei CITHA-6 Isolated from Raw Bovine Milk.</title>
        <authorList>
            <person name="Culligan E.P."/>
            <person name="Mcsweeney A."/>
            <person name="O'Doherty C."/>
            <person name="Gleeson E."/>
            <person name="O'Riordan D."/>
            <person name="Sleator R.D."/>
        </authorList>
    </citation>
    <scope>NUCLEOTIDE SEQUENCE [LARGE SCALE GENOMIC DNA]</scope>
    <source>
        <strain evidence="6 7">CITHA-6</strain>
    </source>
</reference>
<dbReference type="RefSeq" id="WP_039188090.1">
    <property type="nucleotide sequence ID" value="NZ_CALECD010000041.1"/>
</dbReference>
<evidence type="ECO:0000313" key="7">
    <source>
        <dbReference type="Proteomes" id="UP000218796"/>
    </source>
</evidence>
<dbReference type="GeneID" id="69639556"/>
<keyword evidence="7" id="KW-1185">Reference proteome</keyword>
<proteinExistence type="inferred from homology"/>
<dbReference type="EMBL" id="NQMS01000008">
    <property type="protein sequence ID" value="PAV95156.1"/>
    <property type="molecule type" value="Genomic_DNA"/>
</dbReference>
<dbReference type="GO" id="GO:0003700">
    <property type="term" value="F:DNA-binding transcription factor activity"/>
    <property type="evidence" value="ECO:0007669"/>
    <property type="project" value="InterPro"/>
</dbReference>
<evidence type="ECO:0000259" key="5">
    <source>
        <dbReference type="PROSITE" id="PS50931"/>
    </source>
</evidence>
<dbReference type="PANTHER" id="PTHR30118">
    <property type="entry name" value="HTH-TYPE TRANSCRIPTIONAL REGULATOR LEUO-RELATED"/>
    <property type="match status" value="1"/>
</dbReference>
<evidence type="ECO:0000256" key="4">
    <source>
        <dbReference type="ARBA" id="ARBA00023163"/>
    </source>
</evidence>
<dbReference type="InterPro" id="IPR005119">
    <property type="entry name" value="LysR_subst-bd"/>
</dbReference>
<comment type="caution">
    <text evidence="6">The sequence shown here is derived from an EMBL/GenBank/DDBJ whole genome shotgun (WGS) entry which is preliminary data.</text>
</comment>
<dbReference type="InterPro" id="IPR000847">
    <property type="entry name" value="LysR_HTH_N"/>
</dbReference>
<dbReference type="InterPro" id="IPR036388">
    <property type="entry name" value="WH-like_DNA-bd_sf"/>
</dbReference>
<dbReference type="SUPFAM" id="SSF46785">
    <property type="entry name" value="Winged helix' DNA-binding domain"/>
    <property type="match status" value="1"/>
</dbReference>
<dbReference type="PROSITE" id="PS50931">
    <property type="entry name" value="HTH_LYSR"/>
    <property type="match status" value="1"/>
</dbReference>
<protein>
    <submittedName>
        <fullName evidence="6">LysR family transcriptional regulator</fullName>
    </submittedName>
</protein>
<dbReference type="Gene3D" id="3.40.190.10">
    <property type="entry name" value="Periplasmic binding protein-like II"/>
    <property type="match status" value="2"/>
</dbReference>
<evidence type="ECO:0000313" key="6">
    <source>
        <dbReference type="EMBL" id="PAV95156.1"/>
    </source>
</evidence>
<name>A0A2A2M974_9GAMM</name>
<sequence>MAERNERNSLSKIKVFDLNLLTIFEMVFIHSSVSNAAASLGMTPSAVSQSLQKLRNHFSDPLFIREGKGISPTTVAANLHEQLAQSMGQLNKAINPTPDMALKTKFVVYAPPFMSMALLPTVVRSLQNDGMDYEIVHYSSYTQRSSTEELLNFRKADIIFSPSPYVSFSTVCTPCSVEPMAVICRNDHPRVGDTLTKLDVANERFTSMNLDDAEVLTHKVMLNEVLGERHFLFSSNSMLGIISVVENTDAIGVVPQSLLDRFGSSFKVRSLKTEFEMLKTTIYMIYNKSSLQNRAFTHMLDRLKREIPTALLNRPEDN</sequence>
<dbReference type="InterPro" id="IPR036390">
    <property type="entry name" value="WH_DNA-bd_sf"/>
</dbReference>
<dbReference type="InterPro" id="IPR050389">
    <property type="entry name" value="LysR-type_TF"/>
</dbReference>
<comment type="similarity">
    <text evidence="1">Belongs to the LysR transcriptional regulatory family.</text>
</comment>
<accession>A0A2A2M974</accession>
<dbReference type="KEGG" id="hpar:AL518_10535"/>
<feature type="domain" description="HTH lysR-type" evidence="5">
    <location>
        <begin position="16"/>
        <end position="73"/>
    </location>
</feature>
<organism evidence="6 7">
    <name type="scientific">Hafnia paralvei</name>
    <dbReference type="NCBI Taxonomy" id="546367"/>
    <lineage>
        <taxon>Bacteria</taxon>
        <taxon>Pseudomonadati</taxon>
        <taxon>Pseudomonadota</taxon>
        <taxon>Gammaproteobacteria</taxon>
        <taxon>Enterobacterales</taxon>
        <taxon>Hafniaceae</taxon>
        <taxon>Hafnia</taxon>
    </lineage>
</organism>
<evidence type="ECO:0000256" key="1">
    <source>
        <dbReference type="ARBA" id="ARBA00009437"/>
    </source>
</evidence>